<evidence type="ECO:0000313" key="1">
    <source>
        <dbReference type="EMBL" id="EEF25514.1"/>
    </source>
</evidence>
<accession>B9TF50</accession>
<dbReference type="EMBL" id="EQ979513">
    <property type="protein sequence ID" value="EEF25514.1"/>
    <property type="molecule type" value="Genomic_DNA"/>
</dbReference>
<reference evidence="2" key="1">
    <citation type="journal article" date="2010" name="Nat. Biotechnol.">
        <title>Draft genome sequence of the oilseed species Ricinus communis.</title>
        <authorList>
            <person name="Chan A.P."/>
            <person name="Crabtree J."/>
            <person name="Zhao Q."/>
            <person name="Lorenzi H."/>
            <person name="Orvis J."/>
            <person name="Puiu D."/>
            <person name="Melake-Berhan A."/>
            <person name="Jones K.M."/>
            <person name="Redman J."/>
            <person name="Chen G."/>
            <person name="Cahoon E.B."/>
            <person name="Gedil M."/>
            <person name="Stanke M."/>
            <person name="Haas B.J."/>
            <person name="Wortman J.R."/>
            <person name="Fraser-Liggett C.M."/>
            <person name="Ravel J."/>
            <person name="Rabinowicz P.D."/>
        </authorList>
    </citation>
    <scope>NUCLEOTIDE SEQUENCE [LARGE SCALE GENOMIC DNA]</scope>
    <source>
        <strain evidence="2">cv. Hale</strain>
    </source>
</reference>
<proteinExistence type="predicted"/>
<gene>
    <name evidence="1" type="ORF">RCOM_1839890</name>
</gene>
<dbReference type="Proteomes" id="UP000008311">
    <property type="component" value="Unassembled WGS sequence"/>
</dbReference>
<organism evidence="1 2">
    <name type="scientific">Ricinus communis</name>
    <name type="common">Castor bean</name>
    <dbReference type="NCBI Taxonomy" id="3988"/>
    <lineage>
        <taxon>Eukaryota</taxon>
        <taxon>Viridiplantae</taxon>
        <taxon>Streptophyta</taxon>
        <taxon>Embryophyta</taxon>
        <taxon>Tracheophyta</taxon>
        <taxon>Spermatophyta</taxon>
        <taxon>Magnoliopsida</taxon>
        <taxon>eudicotyledons</taxon>
        <taxon>Gunneridae</taxon>
        <taxon>Pentapetalae</taxon>
        <taxon>rosids</taxon>
        <taxon>fabids</taxon>
        <taxon>Malpighiales</taxon>
        <taxon>Euphorbiaceae</taxon>
        <taxon>Acalyphoideae</taxon>
        <taxon>Acalypheae</taxon>
        <taxon>Ricinus</taxon>
    </lineage>
</organism>
<name>B9TF50_RICCO</name>
<dbReference type="AlphaFoldDB" id="B9TF50"/>
<evidence type="ECO:0000313" key="2">
    <source>
        <dbReference type="Proteomes" id="UP000008311"/>
    </source>
</evidence>
<protein>
    <submittedName>
        <fullName evidence="1">Uncharacterized protein</fullName>
    </submittedName>
</protein>
<sequence length="124" mass="13304">MATGAAAPVPHHAGNPASVQLFIRLLVLAVGFIHHHRNAQRLQVLFDQRLHVGPVQTADAGGQPRQRHAGRAGGLQMPGQCLQRVMHVFHCGLARLRGRSVAHHVLGEQVHDVARAAVVVDACP</sequence>
<keyword evidence="2" id="KW-1185">Reference proteome</keyword>
<dbReference type="InParanoid" id="B9TF50"/>